<keyword evidence="2" id="KW-0255">Endonuclease</keyword>
<evidence type="ECO:0000313" key="3">
    <source>
        <dbReference type="Proteomes" id="UP000198356"/>
    </source>
</evidence>
<evidence type="ECO:0000259" key="1">
    <source>
        <dbReference type="Pfam" id="PF05685"/>
    </source>
</evidence>
<protein>
    <submittedName>
        <fullName evidence="2">Endonuclease, Uma2 family (Restriction endonuclease fold)</fullName>
    </submittedName>
</protein>
<dbReference type="OrthoDB" id="119052at2"/>
<keyword evidence="2" id="KW-0378">Hydrolase</keyword>
<evidence type="ECO:0000313" key="2">
    <source>
        <dbReference type="EMBL" id="SNS22956.1"/>
    </source>
</evidence>
<keyword evidence="3" id="KW-1185">Reference proteome</keyword>
<dbReference type="EMBL" id="FZOU01000001">
    <property type="protein sequence ID" value="SNS22956.1"/>
    <property type="molecule type" value="Genomic_DNA"/>
</dbReference>
<dbReference type="InterPro" id="IPR012296">
    <property type="entry name" value="Nuclease_put_TT1808"/>
</dbReference>
<dbReference type="InterPro" id="IPR011335">
    <property type="entry name" value="Restrct_endonuc-II-like"/>
</dbReference>
<dbReference type="RefSeq" id="WP_089406428.1">
    <property type="nucleotide sequence ID" value="NZ_FZOU01000001.1"/>
</dbReference>
<dbReference type="CDD" id="cd06260">
    <property type="entry name" value="DUF820-like"/>
    <property type="match status" value="1"/>
</dbReference>
<dbReference type="InterPro" id="IPR008538">
    <property type="entry name" value="Uma2"/>
</dbReference>
<sequence>MATTNLPTLSQLISVEEYLKTHYRPDVDFVDGEIEERNVGEFDHADVQMAIGVFLRAQQQQWNIRVVPQVRVQISATRYRVPDICVIPGDWKREPIVRVPPLLCVEVLSPRDRLKRVHKRIQDFFDMGVLAVWILDPVTRTAYVCDREGMAPHREGTLLVEGTSISVPLEAIFSTLDE</sequence>
<organism evidence="2 3">
    <name type="scientific">Granulicella rosea</name>
    <dbReference type="NCBI Taxonomy" id="474952"/>
    <lineage>
        <taxon>Bacteria</taxon>
        <taxon>Pseudomonadati</taxon>
        <taxon>Acidobacteriota</taxon>
        <taxon>Terriglobia</taxon>
        <taxon>Terriglobales</taxon>
        <taxon>Acidobacteriaceae</taxon>
        <taxon>Granulicella</taxon>
    </lineage>
</organism>
<keyword evidence="2" id="KW-0540">Nuclease</keyword>
<dbReference type="GO" id="GO:0004519">
    <property type="term" value="F:endonuclease activity"/>
    <property type="evidence" value="ECO:0007669"/>
    <property type="project" value="UniProtKB-KW"/>
</dbReference>
<dbReference type="Gene3D" id="3.90.1570.10">
    <property type="entry name" value="tt1808, chain A"/>
    <property type="match status" value="1"/>
</dbReference>
<name>A0A239CRR9_9BACT</name>
<dbReference type="AlphaFoldDB" id="A0A239CRR9"/>
<gene>
    <name evidence="2" type="ORF">SAMN05421770_10182</name>
</gene>
<dbReference type="Proteomes" id="UP000198356">
    <property type="component" value="Unassembled WGS sequence"/>
</dbReference>
<dbReference type="Pfam" id="PF05685">
    <property type="entry name" value="Uma2"/>
    <property type="match status" value="1"/>
</dbReference>
<accession>A0A239CRR9</accession>
<proteinExistence type="predicted"/>
<feature type="domain" description="Putative restriction endonuclease" evidence="1">
    <location>
        <begin position="16"/>
        <end position="148"/>
    </location>
</feature>
<dbReference type="SUPFAM" id="SSF52980">
    <property type="entry name" value="Restriction endonuclease-like"/>
    <property type="match status" value="1"/>
</dbReference>
<reference evidence="2 3" key="1">
    <citation type="submission" date="2017-06" db="EMBL/GenBank/DDBJ databases">
        <authorList>
            <person name="Kim H.J."/>
            <person name="Triplett B.A."/>
        </authorList>
    </citation>
    <scope>NUCLEOTIDE SEQUENCE [LARGE SCALE GENOMIC DNA]</scope>
    <source>
        <strain evidence="2 3">DSM 18704</strain>
    </source>
</reference>